<comment type="function">
    <text evidence="5">Catalyzes the conversion of 1-hydroxy-2-methyl-2-(E)-butenyl 4-diphosphate (HMBPP) into a mixture of isopentenyl diphosphate (IPP) and dimethylallyl diphosphate (DMAPP). Acts in the terminal step of the DOXP/MEP pathway for isoprenoid precursor biosynthesis.</text>
</comment>
<feature type="binding site" evidence="5">
    <location>
        <position position="273"/>
    </location>
    <ligand>
        <name>isopentenyl diphosphate</name>
        <dbReference type="ChEBI" id="CHEBI:128769"/>
    </ligand>
</feature>
<comment type="similarity">
    <text evidence="5">Belongs to the IspH family.</text>
</comment>
<dbReference type="Gene3D" id="3.40.50.11270">
    <property type="match status" value="1"/>
</dbReference>
<evidence type="ECO:0000256" key="2">
    <source>
        <dbReference type="ARBA" id="ARBA00022723"/>
    </source>
</evidence>
<dbReference type="EMBL" id="DXEV01000130">
    <property type="protein sequence ID" value="HIX57091.1"/>
    <property type="molecule type" value="Genomic_DNA"/>
</dbReference>
<organism evidence="6 7">
    <name type="scientific">Candidatus Anaerobiospirillum pullistercoris</name>
    <dbReference type="NCBI Taxonomy" id="2838452"/>
    <lineage>
        <taxon>Bacteria</taxon>
        <taxon>Pseudomonadati</taxon>
        <taxon>Pseudomonadota</taxon>
        <taxon>Gammaproteobacteria</taxon>
        <taxon>Aeromonadales</taxon>
        <taxon>Succinivibrionaceae</taxon>
        <taxon>Anaerobiospirillum</taxon>
    </lineage>
</organism>
<comment type="pathway">
    <text evidence="5">Isoprenoid biosynthesis; dimethylallyl diphosphate biosynthesis; dimethylallyl diphosphate from (2E)-4-hydroxy-3-methylbutenyl diphosphate: step 1/1.</text>
</comment>
<keyword evidence="5" id="KW-0414">Isoprene biosynthesis</keyword>
<sequence>MSFKILLAETRGFCAGVERAIAVVNKALEKFGAHQVYVLHEVVHNKHVVAELAERGAHFVESLDEIPDPESKVVIFSAHGVGLETIKKAQDLKLHIIDATCPLVSRIHAKMAKAAAAHKEVVIIGHEGHQEVLGTVGQFTGPADLVHVILSVDDVQKLELKTQNAIFATQTTLSIDETAKTVAALKAKYPFIEGPRNDDTCFATQHRQAAVKLLAQACDLVLVAGSANSSNSRRLSEVAEKEGTRSYLIDDYTCITKEMLEGVQTVGITAGASVPERIVTGIIDFLKTQGATSVEGIGPQPKHRQFPLPDNI</sequence>
<feature type="binding site" evidence="5">
    <location>
        <position position="229"/>
    </location>
    <ligand>
        <name>(2E)-4-hydroxy-3-methylbut-2-enyl diphosphate</name>
        <dbReference type="ChEBI" id="CHEBI:128753"/>
    </ligand>
</feature>
<dbReference type="EC" id="1.17.7.4" evidence="5"/>
<evidence type="ECO:0000256" key="4">
    <source>
        <dbReference type="ARBA" id="ARBA00023014"/>
    </source>
</evidence>
<feature type="binding site" evidence="5">
    <location>
        <position position="230"/>
    </location>
    <ligand>
        <name>dimethylallyl diphosphate</name>
        <dbReference type="ChEBI" id="CHEBI:57623"/>
    </ligand>
</feature>
<dbReference type="CDD" id="cd13944">
    <property type="entry name" value="lytB_ispH"/>
    <property type="match status" value="1"/>
</dbReference>
<dbReference type="HAMAP" id="MF_00191">
    <property type="entry name" value="IspH"/>
    <property type="match status" value="1"/>
</dbReference>
<accession>A0A9D1WDB1</accession>
<reference evidence="6" key="2">
    <citation type="submission" date="2021-04" db="EMBL/GenBank/DDBJ databases">
        <authorList>
            <person name="Gilroy R."/>
        </authorList>
    </citation>
    <scope>NUCLEOTIDE SEQUENCE</scope>
    <source>
        <strain evidence="6">USASDec5-558</strain>
    </source>
</reference>
<feature type="binding site" evidence="5">
    <location>
        <position position="79"/>
    </location>
    <ligand>
        <name>(2E)-4-hydroxy-3-methylbut-2-enyl diphosphate</name>
        <dbReference type="ChEBI" id="CHEBI:128753"/>
    </ligand>
</feature>
<dbReference type="AlphaFoldDB" id="A0A9D1WDB1"/>
<protein>
    <recommendedName>
        <fullName evidence="5">4-hydroxy-3-methylbut-2-enyl diphosphate reductase</fullName>
        <shortName evidence="5">HMBPP reductase</shortName>
        <ecNumber evidence="5">1.17.7.4</ecNumber>
    </recommendedName>
</protein>
<comment type="catalytic activity">
    <reaction evidence="5">
        <text>dimethylallyl diphosphate + 2 oxidized [2Fe-2S]-[ferredoxin] + H2O = (2E)-4-hydroxy-3-methylbut-2-enyl diphosphate + 2 reduced [2Fe-2S]-[ferredoxin] + 2 H(+)</text>
        <dbReference type="Rhea" id="RHEA:24825"/>
        <dbReference type="Rhea" id="RHEA-COMP:10000"/>
        <dbReference type="Rhea" id="RHEA-COMP:10001"/>
        <dbReference type="ChEBI" id="CHEBI:15377"/>
        <dbReference type="ChEBI" id="CHEBI:15378"/>
        <dbReference type="ChEBI" id="CHEBI:33737"/>
        <dbReference type="ChEBI" id="CHEBI:33738"/>
        <dbReference type="ChEBI" id="CHEBI:57623"/>
        <dbReference type="ChEBI" id="CHEBI:128753"/>
        <dbReference type="EC" id="1.17.7.4"/>
    </reaction>
</comment>
<feature type="binding site" evidence="5">
    <location>
        <position position="231"/>
    </location>
    <ligand>
        <name>isopentenyl diphosphate</name>
        <dbReference type="ChEBI" id="CHEBI:128769"/>
    </ligand>
</feature>
<feature type="binding site" evidence="5">
    <location>
        <position position="44"/>
    </location>
    <ligand>
        <name>(2E)-4-hydroxy-3-methylbut-2-enyl diphosphate</name>
        <dbReference type="ChEBI" id="CHEBI:128753"/>
    </ligand>
</feature>
<feature type="binding site" evidence="5">
    <location>
        <position position="229"/>
    </location>
    <ligand>
        <name>dimethylallyl diphosphate</name>
        <dbReference type="ChEBI" id="CHEBI:57623"/>
    </ligand>
</feature>
<keyword evidence="3 5" id="KW-0408">Iron</keyword>
<evidence type="ECO:0000256" key="3">
    <source>
        <dbReference type="ARBA" id="ARBA00023004"/>
    </source>
</evidence>
<dbReference type="GO" id="GO:0051539">
    <property type="term" value="F:4 iron, 4 sulfur cluster binding"/>
    <property type="evidence" value="ECO:0007669"/>
    <property type="project" value="UniProtKB-UniRule"/>
</dbReference>
<gene>
    <name evidence="5 6" type="primary">ispH</name>
    <name evidence="6" type="ORF">H9850_06435</name>
</gene>
<dbReference type="GO" id="GO:0050992">
    <property type="term" value="P:dimethylallyl diphosphate biosynthetic process"/>
    <property type="evidence" value="ECO:0007669"/>
    <property type="project" value="UniProtKB-UniRule"/>
</dbReference>
<keyword evidence="1 5" id="KW-0004">4Fe-4S</keyword>
<comment type="catalytic activity">
    <reaction evidence="5">
        <text>isopentenyl diphosphate + 2 oxidized [2Fe-2S]-[ferredoxin] + H2O = (2E)-4-hydroxy-3-methylbut-2-enyl diphosphate + 2 reduced [2Fe-2S]-[ferredoxin] + 2 H(+)</text>
        <dbReference type="Rhea" id="RHEA:24488"/>
        <dbReference type="Rhea" id="RHEA-COMP:10000"/>
        <dbReference type="Rhea" id="RHEA-COMP:10001"/>
        <dbReference type="ChEBI" id="CHEBI:15377"/>
        <dbReference type="ChEBI" id="CHEBI:15378"/>
        <dbReference type="ChEBI" id="CHEBI:33737"/>
        <dbReference type="ChEBI" id="CHEBI:33738"/>
        <dbReference type="ChEBI" id="CHEBI:128753"/>
        <dbReference type="ChEBI" id="CHEBI:128769"/>
        <dbReference type="EC" id="1.17.7.4"/>
    </reaction>
</comment>
<feature type="binding site" evidence="5">
    <location>
        <position position="273"/>
    </location>
    <ligand>
        <name>dimethylallyl diphosphate</name>
        <dbReference type="ChEBI" id="CHEBI:57623"/>
    </ligand>
</feature>
<name>A0A9D1WDB1_9GAMM</name>
<reference evidence="6" key="1">
    <citation type="journal article" date="2021" name="PeerJ">
        <title>Extensive microbial diversity within the chicken gut microbiome revealed by metagenomics and culture.</title>
        <authorList>
            <person name="Gilroy R."/>
            <person name="Ravi A."/>
            <person name="Getino M."/>
            <person name="Pursley I."/>
            <person name="Horton D.L."/>
            <person name="Alikhan N.F."/>
            <person name="Baker D."/>
            <person name="Gharbi K."/>
            <person name="Hall N."/>
            <person name="Watson M."/>
            <person name="Adriaenssens E.M."/>
            <person name="Foster-Nyarko E."/>
            <person name="Jarju S."/>
            <person name="Secka A."/>
            <person name="Antonio M."/>
            <person name="Oren A."/>
            <person name="Chaudhuri R.R."/>
            <person name="La Ragione R."/>
            <person name="Hildebrand F."/>
            <person name="Pallen M.J."/>
        </authorList>
    </citation>
    <scope>NUCLEOTIDE SEQUENCE</scope>
    <source>
        <strain evidence="6">USASDec5-558</strain>
    </source>
</reference>
<dbReference type="PANTHER" id="PTHR30426:SF0">
    <property type="entry name" value="4-HYDROXY-3-METHYLBUT-2-ENYL DIPHOSPHATE REDUCTASE"/>
    <property type="match status" value="1"/>
</dbReference>
<feature type="binding site" evidence="5">
    <location>
        <position position="44"/>
    </location>
    <ligand>
        <name>dimethylallyl diphosphate</name>
        <dbReference type="ChEBI" id="CHEBI:57623"/>
    </ligand>
</feature>
<evidence type="ECO:0000256" key="5">
    <source>
        <dbReference type="HAMAP-Rule" id="MF_00191"/>
    </source>
</evidence>
<feature type="binding site" evidence="5">
    <location>
        <position position="231"/>
    </location>
    <ligand>
        <name>dimethylallyl diphosphate</name>
        <dbReference type="ChEBI" id="CHEBI:57623"/>
    </ligand>
</feature>
<keyword evidence="5 6" id="KW-0560">Oxidoreductase</keyword>
<feature type="binding site" evidence="5">
    <location>
        <position position="101"/>
    </location>
    <ligand>
        <name>[4Fe-4S] cluster</name>
        <dbReference type="ChEBI" id="CHEBI:49883"/>
    </ligand>
</feature>
<feature type="binding site" evidence="5">
    <location>
        <position position="230"/>
    </location>
    <ligand>
        <name>(2E)-4-hydroxy-3-methylbut-2-enyl diphosphate</name>
        <dbReference type="ChEBI" id="CHEBI:128753"/>
    </ligand>
</feature>
<keyword evidence="4 5" id="KW-0411">Iron-sulfur</keyword>
<feature type="binding site" evidence="5">
    <location>
        <position position="14"/>
    </location>
    <ligand>
        <name>[4Fe-4S] cluster</name>
        <dbReference type="ChEBI" id="CHEBI:49883"/>
    </ligand>
</feature>
<proteinExistence type="inferred from homology"/>
<comment type="cofactor">
    <cofactor evidence="5">
        <name>[4Fe-4S] cluster</name>
        <dbReference type="ChEBI" id="CHEBI:49883"/>
    </cofactor>
    <text evidence="5">Binds 1 [4Fe-4S] cluster per subunit.</text>
</comment>
<dbReference type="NCBIfam" id="TIGR00216">
    <property type="entry name" value="ispH_lytB"/>
    <property type="match status" value="1"/>
</dbReference>
<dbReference type="GO" id="GO:0019288">
    <property type="term" value="P:isopentenyl diphosphate biosynthetic process, methylerythritol 4-phosphate pathway"/>
    <property type="evidence" value="ECO:0007669"/>
    <property type="project" value="UniProtKB-UniRule"/>
</dbReference>
<dbReference type="GO" id="GO:0046872">
    <property type="term" value="F:metal ion binding"/>
    <property type="evidence" value="ECO:0007669"/>
    <property type="project" value="UniProtKB-KW"/>
</dbReference>
<keyword evidence="2 5" id="KW-0479">Metal-binding</keyword>
<dbReference type="Gene3D" id="3.40.1010.20">
    <property type="entry name" value="4-hydroxy-3-methylbut-2-enyl diphosphate reductase, catalytic domain"/>
    <property type="match status" value="2"/>
</dbReference>
<dbReference type="GO" id="GO:0016114">
    <property type="term" value="P:terpenoid biosynthetic process"/>
    <property type="evidence" value="ECO:0007669"/>
    <property type="project" value="UniProtKB-UniRule"/>
</dbReference>
<evidence type="ECO:0000313" key="6">
    <source>
        <dbReference type="EMBL" id="HIX57091.1"/>
    </source>
</evidence>
<feature type="binding site" evidence="5">
    <location>
        <position position="230"/>
    </location>
    <ligand>
        <name>isopentenyl diphosphate</name>
        <dbReference type="ChEBI" id="CHEBI:128769"/>
    </ligand>
</feature>
<feature type="binding site" evidence="5">
    <location>
        <position position="171"/>
    </location>
    <ligand>
        <name>(2E)-4-hydroxy-3-methylbut-2-enyl diphosphate</name>
        <dbReference type="ChEBI" id="CHEBI:128753"/>
    </ligand>
</feature>
<feature type="binding site" evidence="5">
    <location>
        <position position="229"/>
    </location>
    <ligand>
        <name>isopentenyl diphosphate</name>
        <dbReference type="ChEBI" id="CHEBI:128769"/>
    </ligand>
</feature>
<feature type="binding site" evidence="5">
    <location>
        <position position="231"/>
    </location>
    <ligand>
        <name>(2E)-4-hydroxy-3-methylbut-2-enyl diphosphate</name>
        <dbReference type="ChEBI" id="CHEBI:128753"/>
    </ligand>
</feature>
<dbReference type="InterPro" id="IPR003451">
    <property type="entry name" value="LytB/IspH"/>
</dbReference>
<feature type="active site" description="Proton donor" evidence="5">
    <location>
        <position position="131"/>
    </location>
</feature>
<feature type="binding site" evidence="5">
    <location>
        <position position="79"/>
    </location>
    <ligand>
        <name>dimethylallyl diphosphate</name>
        <dbReference type="ChEBI" id="CHEBI:57623"/>
    </ligand>
</feature>
<dbReference type="PANTHER" id="PTHR30426">
    <property type="entry name" value="4-HYDROXY-3-METHYLBUT-2-ENYL DIPHOSPHATE REDUCTASE"/>
    <property type="match status" value="1"/>
</dbReference>
<feature type="binding site" evidence="5">
    <location>
        <position position="129"/>
    </location>
    <ligand>
        <name>isopentenyl diphosphate</name>
        <dbReference type="ChEBI" id="CHEBI:128769"/>
    </ligand>
</feature>
<feature type="binding site" evidence="5">
    <location>
        <position position="44"/>
    </location>
    <ligand>
        <name>isopentenyl diphosphate</name>
        <dbReference type="ChEBI" id="CHEBI:128769"/>
    </ligand>
</feature>
<feature type="binding site" evidence="5">
    <location>
        <position position="79"/>
    </location>
    <ligand>
        <name>isopentenyl diphosphate</name>
        <dbReference type="ChEBI" id="CHEBI:128769"/>
    </ligand>
</feature>
<comment type="caution">
    <text evidence="6">The sequence shown here is derived from an EMBL/GenBank/DDBJ whole genome shotgun (WGS) entry which is preliminary data.</text>
</comment>
<dbReference type="GO" id="GO:0051745">
    <property type="term" value="F:4-hydroxy-3-methylbut-2-enyl diphosphate reductase activity"/>
    <property type="evidence" value="ECO:0007669"/>
    <property type="project" value="UniProtKB-UniRule"/>
</dbReference>
<feature type="binding site" evidence="5">
    <location>
        <position position="129"/>
    </location>
    <ligand>
        <name>(2E)-4-hydroxy-3-methylbut-2-enyl diphosphate</name>
        <dbReference type="ChEBI" id="CHEBI:128753"/>
    </ligand>
</feature>
<evidence type="ECO:0000313" key="7">
    <source>
        <dbReference type="Proteomes" id="UP000886829"/>
    </source>
</evidence>
<feature type="binding site" evidence="5">
    <location>
        <position position="129"/>
    </location>
    <ligand>
        <name>dimethylallyl diphosphate</name>
        <dbReference type="ChEBI" id="CHEBI:57623"/>
    </ligand>
</feature>
<feature type="binding site" evidence="5">
    <location>
        <position position="201"/>
    </location>
    <ligand>
        <name>[4Fe-4S] cluster</name>
        <dbReference type="ChEBI" id="CHEBI:49883"/>
    </ligand>
</feature>
<evidence type="ECO:0000256" key="1">
    <source>
        <dbReference type="ARBA" id="ARBA00022485"/>
    </source>
</evidence>
<feature type="binding site" evidence="5">
    <location>
        <position position="273"/>
    </location>
    <ligand>
        <name>(2E)-4-hydroxy-3-methylbut-2-enyl diphosphate</name>
        <dbReference type="ChEBI" id="CHEBI:128753"/>
    </ligand>
</feature>
<dbReference type="Pfam" id="PF02401">
    <property type="entry name" value="LYTB"/>
    <property type="match status" value="1"/>
</dbReference>
<comment type="pathway">
    <text evidence="5">Isoprenoid biosynthesis; isopentenyl diphosphate biosynthesis via DXP pathway; isopentenyl diphosphate from 1-deoxy-D-xylulose 5-phosphate: step 6/6.</text>
</comment>
<dbReference type="Proteomes" id="UP000886829">
    <property type="component" value="Unassembled WGS sequence"/>
</dbReference>